<dbReference type="EC" id="6.3.2.36" evidence="5"/>
<dbReference type="UniPathway" id="UPA00241"/>
<evidence type="ECO:0000256" key="5">
    <source>
        <dbReference type="HAMAP-Rule" id="MF_02224"/>
    </source>
</evidence>
<keyword evidence="2 5" id="KW-0547">Nucleotide-binding</keyword>
<dbReference type="GeneID" id="24794528"/>
<reference evidence="6 7" key="1">
    <citation type="submission" date="2013-07" db="EMBL/GenBank/DDBJ databases">
        <title>Genome of Archaeoglobus fulgidus.</title>
        <authorList>
            <person name="Fiebig A."/>
            <person name="Birkeland N.-K."/>
        </authorList>
    </citation>
    <scope>NUCLEOTIDE SEQUENCE [LARGE SCALE GENOMIC DNA]</scope>
    <source>
        <strain evidence="6 7">DSM 8774</strain>
    </source>
</reference>
<dbReference type="NCBIfam" id="NF041123">
    <property type="entry name" value="phpantohe_syn_Arch"/>
    <property type="match status" value="1"/>
</dbReference>
<sequence>MKEIPKSHPRYASLVTREKLVEGVELGVTAMQGLIAHGRGEAFDYILGEETRDFALKAERAAVALMLLAKHPVISVNGNTAVLVPEETRKLAELVNAKVEINVFHHSPERVEKIKSYLEKHGIEVLAAGDAVLEGLESARRIVDSRGILIADVVLVPLEDGDRCEILKRHGKKVIAIDLNPLSRTARMADITIVDNIIRAFPKMVEMAEEMRKWERERLKEVVENYDNSKVLAEAVEGIIKYLQKVKGELLSP</sequence>
<dbReference type="Proteomes" id="UP000028501">
    <property type="component" value="Chromosome"/>
</dbReference>
<dbReference type="GO" id="GO:0016881">
    <property type="term" value="F:acid-amino acid ligase activity"/>
    <property type="evidence" value="ECO:0007669"/>
    <property type="project" value="UniProtKB-UniRule"/>
</dbReference>
<dbReference type="Pfam" id="PF02006">
    <property type="entry name" value="PPS_PS"/>
    <property type="match status" value="1"/>
</dbReference>
<comment type="subunit">
    <text evidence="5">Homodimer.</text>
</comment>
<feature type="binding site" evidence="5">
    <location>
        <position position="17"/>
    </location>
    <ligand>
        <name>ATP</name>
        <dbReference type="ChEBI" id="CHEBI:30616"/>
    </ligand>
</feature>
<accession>A0A075WCS8</accession>
<name>A0A075WCS8_ARCFL</name>
<dbReference type="GO" id="GO:0005524">
    <property type="term" value="F:ATP binding"/>
    <property type="evidence" value="ECO:0007669"/>
    <property type="project" value="UniProtKB-KW"/>
</dbReference>
<evidence type="ECO:0000256" key="3">
    <source>
        <dbReference type="ARBA" id="ARBA00022840"/>
    </source>
</evidence>
<dbReference type="InterPro" id="IPR002855">
    <property type="entry name" value="PPS/PS"/>
</dbReference>
<feature type="binding site" evidence="5">
    <location>
        <begin position="196"/>
        <end position="197"/>
    </location>
    <ligand>
        <name>ATP</name>
        <dbReference type="ChEBI" id="CHEBI:30616"/>
    </ligand>
</feature>
<comment type="catalytic activity">
    <reaction evidence="5">
        <text>(R)-4-phosphopantoate + beta-alanine + ATP = (R)-4'-phosphopantothenate + AMP + diphosphate + H(+)</text>
        <dbReference type="Rhea" id="RHEA:27930"/>
        <dbReference type="ChEBI" id="CHEBI:10986"/>
        <dbReference type="ChEBI" id="CHEBI:15378"/>
        <dbReference type="ChEBI" id="CHEBI:30616"/>
        <dbReference type="ChEBI" id="CHEBI:33019"/>
        <dbReference type="ChEBI" id="CHEBI:57966"/>
        <dbReference type="ChEBI" id="CHEBI:61294"/>
        <dbReference type="ChEBI" id="CHEBI:456215"/>
        <dbReference type="EC" id="6.3.2.36"/>
    </reaction>
</comment>
<evidence type="ECO:0000313" key="6">
    <source>
        <dbReference type="EMBL" id="AIG97801.1"/>
    </source>
</evidence>
<organism evidence="6 7">
    <name type="scientific">Archaeoglobus fulgidus DSM 8774</name>
    <dbReference type="NCBI Taxonomy" id="1344584"/>
    <lineage>
        <taxon>Archaea</taxon>
        <taxon>Methanobacteriati</taxon>
        <taxon>Methanobacteriota</taxon>
        <taxon>Archaeoglobi</taxon>
        <taxon>Archaeoglobales</taxon>
        <taxon>Archaeoglobaceae</taxon>
        <taxon>Archaeoglobus</taxon>
    </lineage>
</organism>
<evidence type="ECO:0000256" key="2">
    <source>
        <dbReference type="ARBA" id="ARBA00022741"/>
    </source>
</evidence>
<dbReference type="EMBL" id="CP006577">
    <property type="protein sequence ID" value="AIG97801.1"/>
    <property type="molecule type" value="Genomic_DNA"/>
</dbReference>
<keyword evidence="3 5" id="KW-0067">ATP-binding</keyword>
<keyword evidence="1 5" id="KW-0436">Ligase</keyword>
<dbReference type="RefSeq" id="WP_048095412.1">
    <property type="nucleotide sequence ID" value="NZ_CP006577.1"/>
</dbReference>
<feature type="binding site" evidence="5">
    <location>
        <begin position="184"/>
        <end position="185"/>
    </location>
    <ligand>
        <name>ATP</name>
        <dbReference type="ChEBI" id="CHEBI:30616"/>
    </ligand>
</feature>
<evidence type="ECO:0000256" key="4">
    <source>
        <dbReference type="ARBA" id="ARBA00022993"/>
    </source>
</evidence>
<dbReference type="HAMAP" id="MF_02224">
    <property type="entry name" value="PPS"/>
    <property type="match status" value="1"/>
</dbReference>
<protein>
    <recommendedName>
        <fullName evidence="5">4-phosphopantoate--beta-alanine ligase</fullName>
        <ecNumber evidence="5">6.3.2.36</ecNumber>
    </recommendedName>
    <alternativeName>
        <fullName evidence="5">Phosphopantothenate synthetase</fullName>
        <shortName evidence="5">PPS</shortName>
    </alternativeName>
</protein>
<comment type="pathway">
    <text evidence="5">Cofactor biosynthesis; coenzyme A biosynthesis.</text>
</comment>
<dbReference type="NCBIfam" id="NF010324">
    <property type="entry name" value="PRK13761.1"/>
    <property type="match status" value="1"/>
</dbReference>
<dbReference type="PANTHER" id="PTHR40695:SF1">
    <property type="entry name" value="4-PHOSPHOPANTOATE--BETA-ALANINE LIGASE"/>
    <property type="match status" value="1"/>
</dbReference>
<evidence type="ECO:0000313" key="7">
    <source>
        <dbReference type="Proteomes" id="UP000028501"/>
    </source>
</evidence>
<gene>
    <name evidence="6" type="ORF">AFULGI_00010160</name>
</gene>
<dbReference type="HOGENOM" id="CLU_078701_0_0_2"/>
<dbReference type="KEGG" id="afg:AFULGI_00010160"/>
<feature type="binding site" evidence="5">
    <location>
        <begin position="178"/>
        <end position="180"/>
    </location>
    <ligand>
        <name>ATP</name>
        <dbReference type="ChEBI" id="CHEBI:30616"/>
    </ligand>
</feature>
<proteinExistence type="inferred from homology"/>
<comment type="similarity">
    <text evidence="5">Belongs to the archaeal phosphopantothenate synthetase family.</text>
</comment>
<comment type="function">
    <text evidence="5">Catalyzes the condensation of (R)-4-phosphopantoate and beta-alanine to 4'-phosphopantothenate in the CoA biosynthesis pathway.</text>
</comment>
<dbReference type="GO" id="GO:0015937">
    <property type="term" value="P:coenzyme A biosynthetic process"/>
    <property type="evidence" value="ECO:0007669"/>
    <property type="project" value="UniProtKB-UniRule"/>
</dbReference>
<evidence type="ECO:0000256" key="1">
    <source>
        <dbReference type="ARBA" id="ARBA00022598"/>
    </source>
</evidence>
<dbReference type="InterPro" id="IPR038138">
    <property type="entry name" value="PPS/PS_sf"/>
</dbReference>
<dbReference type="Gene3D" id="3.40.50.12640">
    <property type="entry name" value="Phosphopantoate/pantothenate synthetase"/>
    <property type="match status" value="1"/>
</dbReference>
<dbReference type="PIRSF" id="PIRSF004853">
    <property type="entry name" value="UCP004853"/>
    <property type="match status" value="1"/>
</dbReference>
<dbReference type="PANTHER" id="PTHR40695">
    <property type="entry name" value="4-PHOSPHOPANTOATE--BETA-ALANINE LIGASE"/>
    <property type="match status" value="1"/>
</dbReference>
<feature type="binding site" evidence="5">
    <location>
        <position position="39"/>
    </location>
    <ligand>
        <name>ATP</name>
        <dbReference type="ChEBI" id="CHEBI:30616"/>
    </ligand>
</feature>
<keyword evidence="4 5" id="KW-0173">Coenzyme A biosynthesis</keyword>
<dbReference type="AlphaFoldDB" id="A0A075WCS8"/>